<keyword evidence="1" id="KW-0812">Transmembrane</keyword>
<sequence>MTVAVWALARGLETSRVRARAKRSLWIMGTSGTEVGGPAAGAGVFCGSMTMICILVTPSYGAVVKRLTPAAIR</sequence>
<protein>
    <submittedName>
        <fullName evidence="2">Uncharacterized protein</fullName>
    </submittedName>
</protein>
<keyword evidence="3" id="KW-1185">Reference proteome</keyword>
<accession>A0A4Y4CW64</accession>
<dbReference type="EMBL" id="BJNV01000025">
    <property type="protein sequence ID" value="GEC95704.1"/>
    <property type="molecule type" value="Genomic_DNA"/>
</dbReference>
<organism evidence="2 3">
    <name type="scientific">Zoogloea ramigera</name>
    <dbReference type="NCBI Taxonomy" id="350"/>
    <lineage>
        <taxon>Bacteria</taxon>
        <taxon>Pseudomonadati</taxon>
        <taxon>Pseudomonadota</taxon>
        <taxon>Betaproteobacteria</taxon>
        <taxon>Rhodocyclales</taxon>
        <taxon>Zoogloeaceae</taxon>
        <taxon>Zoogloea</taxon>
    </lineage>
</organism>
<evidence type="ECO:0000313" key="2">
    <source>
        <dbReference type="EMBL" id="GEC95704.1"/>
    </source>
</evidence>
<gene>
    <name evidence="2" type="ORF">ZRA01_17770</name>
</gene>
<feature type="transmembrane region" description="Helical" evidence="1">
    <location>
        <begin position="35"/>
        <end position="56"/>
    </location>
</feature>
<dbReference type="Proteomes" id="UP000318422">
    <property type="component" value="Unassembled WGS sequence"/>
</dbReference>
<comment type="caution">
    <text evidence="2">The sequence shown here is derived from an EMBL/GenBank/DDBJ whole genome shotgun (WGS) entry which is preliminary data.</text>
</comment>
<dbReference type="AlphaFoldDB" id="A0A4Y4CW64"/>
<keyword evidence="1" id="KW-0472">Membrane</keyword>
<reference evidence="2 3" key="1">
    <citation type="submission" date="2019-06" db="EMBL/GenBank/DDBJ databases">
        <title>Whole genome shotgun sequence of Zoogloea ramigera NBRC 15342.</title>
        <authorList>
            <person name="Hosoyama A."/>
            <person name="Uohara A."/>
            <person name="Ohji S."/>
            <person name="Ichikawa N."/>
        </authorList>
    </citation>
    <scope>NUCLEOTIDE SEQUENCE [LARGE SCALE GENOMIC DNA]</scope>
    <source>
        <strain evidence="2 3">NBRC 15342</strain>
    </source>
</reference>
<evidence type="ECO:0000256" key="1">
    <source>
        <dbReference type="SAM" id="Phobius"/>
    </source>
</evidence>
<evidence type="ECO:0000313" key="3">
    <source>
        <dbReference type="Proteomes" id="UP000318422"/>
    </source>
</evidence>
<proteinExistence type="predicted"/>
<keyword evidence="1" id="KW-1133">Transmembrane helix</keyword>
<name>A0A4Y4CW64_ZOORA</name>